<feature type="transmembrane region" description="Helical" evidence="7">
    <location>
        <begin position="141"/>
        <end position="162"/>
    </location>
</feature>
<feature type="transmembrane region" description="Helical" evidence="7">
    <location>
        <begin position="270"/>
        <end position="295"/>
    </location>
</feature>
<dbReference type="EMBL" id="JAVDQH010000002">
    <property type="protein sequence ID" value="MDR6242576.1"/>
    <property type="molecule type" value="Genomic_DNA"/>
</dbReference>
<accession>A0ABU1ITI9</accession>
<keyword evidence="4 7" id="KW-0812">Transmembrane</keyword>
<dbReference type="Proteomes" id="UP001185028">
    <property type="component" value="Unassembled WGS sequence"/>
</dbReference>
<feature type="transmembrane region" description="Helical" evidence="7">
    <location>
        <begin position="201"/>
        <end position="220"/>
    </location>
</feature>
<comment type="caution">
    <text evidence="9">The sequence shown here is derived from an EMBL/GenBank/DDBJ whole genome shotgun (WGS) entry which is preliminary data.</text>
</comment>
<dbReference type="InterPro" id="IPR036259">
    <property type="entry name" value="MFS_trans_sf"/>
</dbReference>
<protein>
    <submittedName>
        <fullName evidence="9">EmrB/QacA subfamily drug resistance transporter</fullName>
    </submittedName>
</protein>
<feature type="transmembrane region" description="Helical" evidence="7">
    <location>
        <begin position="395"/>
        <end position="419"/>
    </location>
</feature>
<feature type="transmembrane region" description="Helical" evidence="7">
    <location>
        <begin position="336"/>
        <end position="354"/>
    </location>
</feature>
<keyword evidence="2" id="KW-0813">Transport</keyword>
<organism evidence="9 10">
    <name type="scientific">Paenibacillus hunanensis</name>
    <dbReference type="NCBI Taxonomy" id="539262"/>
    <lineage>
        <taxon>Bacteria</taxon>
        <taxon>Bacillati</taxon>
        <taxon>Bacillota</taxon>
        <taxon>Bacilli</taxon>
        <taxon>Bacillales</taxon>
        <taxon>Paenibacillaceae</taxon>
        <taxon>Paenibacillus</taxon>
    </lineage>
</organism>
<feature type="transmembrane region" description="Helical" evidence="7">
    <location>
        <begin position="168"/>
        <end position="189"/>
    </location>
</feature>
<dbReference type="Gene3D" id="1.20.1720.10">
    <property type="entry name" value="Multidrug resistance protein D"/>
    <property type="match status" value="1"/>
</dbReference>
<sequence>MNGMAAQAGKKNATGWIIAGLLLGIFIASIDNTIVATSIATIVGDLGGFDQFVWVTSAYLVASLAGTPIFGKLSDMYGRKRFFIFGLIMFMLGSILCGTAQSIVQLSLYRAIQGIGGGALVPIAFTIVFDSFPPEKRGKMTGLLGAVFGMSSLFGPLLGAYITEYASWRWVFYINVPLGILSLLLIAIFYRESLERSRQRIDWTGATLLVGAVVSLMFALELGGGTYAWSSPFILGLLACFVVLSIGFVFAERKAAEPIVSFPMFRQRLFAGSVAAGFFYGAAFITVTLYIPIYVQGVTGGTAVNSGLTLMPMTIGSVIAAMVGGILVNKMTFRRIMMFSAIVFIIGMVLLSQLKADTPSWLLVLDLIITGFGIGFSFSVLGISGIQEFDVRQRGAANSTLSFVRSLGMSVGVTIFGLIQRSLLNGQLQQQLGGGALPAGMDLSQVDPRALLSEQMQSQIPAGVLDVIRQALTHSVAGTFGWAIVPAVCALVAVSLMGSARAVTSSRQSGKRAAGEQTSS</sequence>
<evidence type="ECO:0000256" key="7">
    <source>
        <dbReference type="SAM" id="Phobius"/>
    </source>
</evidence>
<feature type="domain" description="Major facilitator superfamily (MFS) profile" evidence="8">
    <location>
        <begin position="17"/>
        <end position="507"/>
    </location>
</feature>
<feature type="transmembrane region" description="Helical" evidence="7">
    <location>
        <begin position="480"/>
        <end position="503"/>
    </location>
</feature>
<evidence type="ECO:0000313" key="9">
    <source>
        <dbReference type="EMBL" id="MDR6242576.1"/>
    </source>
</evidence>
<feature type="transmembrane region" description="Helical" evidence="7">
    <location>
        <begin position="82"/>
        <end position="104"/>
    </location>
</feature>
<feature type="transmembrane region" description="Helical" evidence="7">
    <location>
        <begin position="110"/>
        <end position="129"/>
    </location>
</feature>
<dbReference type="PANTHER" id="PTHR23501:SF170">
    <property type="entry name" value="MULTIDRUG RESISTANCE PROTEIN 3"/>
    <property type="match status" value="1"/>
</dbReference>
<dbReference type="SUPFAM" id="SSF103473">
    <property type="entry name" value="MFS general substrate transporter"/>
    <property type="match status" value="1"/>
</dbReference>
<feature type="transmembrane region" description="Helical" evidence="7">
    <location>
        <begin position="226"/>
        <end position="250"/>
    </location>
</feature>
<evidence type="ECO:0000256" key="3">
    <source>
        <dbReference type="ARBA" id="ARBA00022475"/>
    </source>
</evidence>
<comment type="subcellular location">
    <subcellularLocation>
        <location evidence="1">Cell membrane</location>
        <topology evidence="1">Multi-pass membrane protein</topology>
    </subcellularLocation>
</comment>
<evidence type="ECO:0000256" key="4">
    <source>
        <dbReference type="ARBA" id="ARBA00022692"/>
    </source>
</evidence>
<dbReference type="NCBIfam" id="TIGR00711">
    <property type="entry name" value="efflux_EmrB"/>
    <property type="match status" value="1"/>
</dbReference>
<dbReference type="PRINTS" id="PR01036">
    <property type="entry name" value="TCRTETB"/>
</dbReference>
<feature type="transmembrane region" description="Helical" evidence="7">
    <location>
        <begin position="52"/>
        <end position="70"/>
    </location>
</feature>
<dbReference type="CDD" id="cd17502">
    <property type="entry name" value="MFS_Azr1_MDR_like"/>
    <property type="match status" value="1"/>
</dbReference>
<evidence type="ECO:0000313" key="10">
    <source>
        <dbReference type="Proteomes" id="UP001185028"/>
    </source>
</evidence>
<evidence type="ECO:0000256" key="6">
    <source>
        <dbReference type="ARBA" id="ARBA00023136"/>
    </source>
</evidence>
<dbReference type="Gene3D" id="1.20.1250.20">
    <property type="entry name" value="MFS general substrate transporter like domains"/>
    <property type="match status" value="1"/>
</dbReference>
<dbReference type="PANTHER" id="PTHR23501">
    <property type="entry name" value="MAJOR FACILITATOR SUPERFAMILY"/>
    <property type="match status" value="1"/>
</dbReference>
<proteinExistence type="predicted"/>
<feature type="transmembrane region" description="Helical" evidence="7">
    <location>
        <begin position="307"/>
        <end position="329"/>
    </location>
</feature>
<dbReference type="PROSITE" id="PS50850">
    <property type="entry name" value="MFS"/>
    <property type="match status" value="1"/>
</dbReference>
<gene>
    <name evidence="9" type="ORF">JOC58_000460</name>
</gene>
<dbReference type="RefSeq" id="WP_309806911.1">
    <property type="nucleotide sequence ID" value="NZ_JAVDQH010000002.1"/>
</dbReference>
<dbReference type="Pfam" id="PF07690">
    <property type="entry name" value="MFS_1"/>
    <property type="match status" value="2"/>
</dbReference>
<keyword evidence="3" id="KW-1003">Cell membrane</keyword>
<evidence type="ECO:0000256" key="2">
    <source>
        <dbReference type="ARBA" id="ARBA00022448"/>
    </source>
</evidence>
<dbReference type="InterPro" id="IPR011701">
    <property type="entry name" value="MFS"/>
</dbReference>
<dbReference type="InterPro" id="IPR020846">
    <property type="entry name" value="MFS_dom"/>
</dbReference>
<reference evidence="9 10" key="1">
    <citation type="submission" date="2023-07" db="EMBL/GenBank/DDBJ databases">
        <title>Genomic Encyclopedia of Type Strains, Phase IV (KMG-IV): sequencing the most valuable type-strain genomes for metagenomic binning, comparative biology and taxonomic classification.</title>
        <authorList>
            <person name="Goeker M."/>
        </authorList>
    </citation>
    <scope>NUCLEOTIDE SEQUENCE [LARGE SCALE GENOMIC DNA]</scope>
    <source>
        <strain evidence="9 10">DSM 22170</strain>
    </source>
</reference>
<evidence type="ECO:0000256" key="5">
    <source>
        <dbReference type="ARBA" id="ARBA00022989"/>
    </source>
</evidence>
<keyword evidence="5 7" id="KW-1133">Transmembrane helix</keyword>
<dbReference type="InterPro" id="IPR004638">
    <property type="entry name" value="EmrB-like"/>
</dbReference>
<feature type="transmembrane region" description="Helical" evidence="7">
    <location>
        <begin position="360"/>
        <end position="383"/>
    </location>
</feature>
<keyword evidence="6 7" id="KW-0472">Membrane</keyword>
<keyword evidence="10" id="KW-1185">Reference proteome</keyword>
<name>A0ABU1ITI9_9BACL</name>
<evidence type="ECO:0000256" key="1">
    <source>
        <dbReference type="ARBA" id="ARBA00004651"/>
    </source>
</evidence>
<evidence type="ECO:0000259" key="8">
    <source>
        <dbReference type="PROSITE" id="PS50850"/>
    </source>
</evidence>